<reference evidence="2 3" key="1">
    <citation type="submission" date="2021-01" db="EMBL/GenBank/DDBJ databases">
        <title>Belnapia mucosa sp. nov. and Belnapia arida sp. nov., isolated from the Tabernas Desert (Almeria, Spain).</title>
        <authorList>
            <person name="Molina-Menor E."/>
            <person name="Vidal-Verdu A."/>
            <person name="Calonge A."/>
            <person name="Satari L."/>
            <person name="Pereto J."/>
            <person name="Porcar M."/>
        </authorList>
    </citation>
    <scope>NUCLEOTIDE SEQUENCE [LARGE SCALE GENOMIC DNA]</scope>
    <source>
        <strain evidence="2 3">T18</strain>
    </source>
</reference>
<dbReference type="Proteomes" id="UP000660885">
    <property type="component" value="Unassembled WGS sequence"/>
</dbReference>
<dbReference type="EMBL" id="JAETWB010000003">
    <property type="protein sequence ID" value="MBL6078373.1"/>
    <property type="molecule type" value="Genomic_DNA"/>
</dbReference>
<comment type="caution">
    <text evidence="2">The sequence shown here is derived from an EMBL/GenBank/DDBJ whole genome shotgun (WGS) entry which is preliminary data.</text>
</comment>
<evidence type="ECO:0000256" key="1">
    <source>
        <dbReference type="SAM" id="MobiDB-lite"/>
    </source>
</evidence>
<name>A0ABS1U115_9PROT</name>
<evidence type="ECO:0000313" key="2">
    <source>
        <dbReference type="EMBL" id="MBL6078373.1"/>
    </source>
</evidence>
<sequence length="119" mass="12581">MKQVMVFASIRPTAFGVARCATLTTHVETPCGAMIVLIGRRKTSVTRGMSPEIDLPSRGRNSRHKSRADAENYGDGDPGRQAGGSHPPRVLPVVGASSAMPQAERGCSPAMAATPRVIR</sequence>
<gene>
    <name evidence="2" type="ORF">JMJ56_10180</name>
</gene>
<organism evidence="2 3">
    <name type="scientific">Belnapia arida</name>
    <dbReference type="NCBI Taxonomy" id="2804533"/>
    <lineage>
        <taxon>Bacteria</taxon>
        <taxon>Pseudomonadati</taxon>
        <taxon>Pseudomonadota</taxon>
        <taxon>Alphaproteobacteria</taxon>
        <taxon>Acetobacterales</taxon>
        <taxon>Roseomonadaceae</taxon>
        <taxon>Belnapia</taxon>
    </lineage>
</organism>
<feature type="region of interest" description="Disordered" evidence="1">
    <location>
        <begin position="45"/>
        <end position="119"/>
    </location>
</feature>
<protein>
    <submittedName>
        <fullName evidence="2">Uncharacterized protein</fullName>
    </submittedName>
</protein>
<proteinExistence type="predicted"/>
<dbReference type="RefSeq" id="WP_202831523.1">
    <property type="nucleotide sequence ID" value="NZ_JAETWB010000003.1"/>
</dbReference>
<evidence type="ECO:0000313" key="3">
    <source>
        <dbReference type="Proteomes" id="UP000660885"/>
    </source>
</evidence>
<keyword evidence="3" id="KW-1185">Reference proteome</keyword>
<accession>A0ABS1U115</accession>